<sequence>MPINLQSMCLDRGRTLEYPEGTPKARGEHANSTHTWWRRESNPQLWRCEANVLTTRFRWLKGVGSLAQSMIWQSNRSRVAAYMEERTHSCFYVMYHGIMVCFRGGHCPARRQWRRVPAAPSSHPPAPWRVPDPSKTDIVTPEPSFVGGCRSVRVLGGGRRSAVDVAWRCCSAVDVAWPCCSTVDVTRLCCSAVDVAWHLRSAVDVVLDPLALPSGPVLPPTCLAPASHSPHVPRLDPRSPHLPCFCFSLPPQCLALLLAPPTGLSMFLAPPQDPSLDRTFWGGL</sequence>
<dbReference type="Proteomes" id="UP001274896">
    <property type="component" value="Unassembled WGS sequence"/>
</dbReference>
<name>A0AAE0Q988_9TELE</name>
<organism evidence="1 2">
    <name type="scientific">Hemibagrus guttatus</name>
    <dbReference type="NCBI Taxonomy" id="175788"/>
    <lineage>
        <taxon>Eukaryota</taxon>
        <taxon>Metazoa</taxon>
        <taxon>Chordata</taxon>
        <taxon>Craniata</taxon>
        <taxon>Vertebrata</taxon>
        <taxon>Euteleostomi</taxon>
        <taxon>Actinopterygii</taxon>
        <taxon>Neopterygii</taxon>
        <taxon>Teleostei</taxon>
        <taxon>Ostariophysi</taxon>
        <taxon>Siluriformes</taxon>
        <taxon>Bagridae</taxon>
        <taxon>Hemibagrus</taxon>
    </lineage>
</organism>
<evidence type="ECO:0000313" key="1">
    <source>
        <dbReference type="EMBL" id="KAK3515668.1"/>
    </source>
</evidence>
<proteinExistence type="predicted"/>
<comment type="caution">
    <text evidence="1">The sequence shown here is derived from an EMBL/GenBank/DDBJ whole genome shotgun (WGS) entry which is preliminary data.</text>
</comment>
<dbReference type="AlphaFoldDB" id="A0AAE0Q988"/>
<evidence type="ECO:0000313" key="2">
    <source>
        <dbReference type="Proteomes" id="UP001274896"/>
    </source>
</evidence>
<protein>
    <submittedName>
        <fullName evidence="1">Uncharacterized protein</fullName>
    </submittedName>
</protein>
<feature type="non-terminal residue" evidence="1">
    <location>
        <position position="1"/>
    </location>
</feature>
<dbReference type="EMBL" id="JAUCMX010000020">
    <property type="protein sequence ID" value="KAK3515668.1"/>
    <property type="molecule type" value="Genomic_DNA"/>
</dbReference>
<accession>A0AAE0Q988</accession>
<reference evidence="1" key="1">
    <citation type="submission" date="2023-06" db="EMBL/GenBank/DDBJ databases">
        <title>Male Hemibagrus guttatus genome.</title>
        <authorList>
            <person name="Bian C."/>
        </authorList>
    </citation>
    <scope>NUCLEOTIDE SEQUENCE</scope>
    <source>
        <strain evidence="1">Male_cb2023</strain>
        <tissue evidence="1">Muscle</tissue>
    </source>
</reference>
<gene>
    <name evidence="1" type="ORF">QTP70_026464</name>
</gene>
<keyword evidence="2" id="KW-1185">Reference proteome</keyword>